<dbReference type="InterPro" id="IPR012876">
    <property type="entry name" value="DUF1677_pln"/>
</dbReference>
<organism evidence="1 2">
    <name type="scientific">Rhynchospora breviuscula</name>
    <dbReference type="NCBI Taxonomy" id="2022672"/>
    <lineage>
        <taxon>Eukaryota</taxon>
        <taxon>Viridiplantae</taxon>
        <taxon>Streptophyta</taxon>
        <taxon>Embryophyta</taxon>
        <taxon>Tracheophyta</taxon>
        <taxon>Spermatophyta</taxon>
        <taxon>Magnoliopsida</taxon>
        <taxon>Liliopsida</taxon>
        <taxon>Poales</taxon>
        <taxon>Cyperaceae</taxon>
        <taxon>Cyperoideae</taxon>
        <taxon>Rhynchosporeae</taxon>
        <taxon>Rhynchospora</taxon>
    </lineage>
</organism>
<name>A0A9Q0CSP9_9POAL</name>
<dbReference type="PANTHER" id="PTHR33108">
    <property type="entry name" value="OS01G0745000 PROTEIN"/>
    <property type="match status" value="1"/>
</dbReference>
<dbReference type="AlphaFoldDB" id="A0A9Q0CSP9"/>
<evidence type="ECO:0000313" key="2">
    <source>
        <dbReference type="Proteomes" id="UP001151287"/>
    </source>
</evidence>
<accession>A0A9Q0CSP9</accession>
<dbReference type="Proteomes" id="UP001151287">
    <property type="component" value="Unassembled WGS sequence"/>
</dbReference>
<reference evidence="1" key="1">
    <citation type="journal article" date="2022" name="Cell">
        <title>Repeat-based holocentromeres influence genome architecture and karyotype evolution.</title>
        <authorList>
            <person name="Hofstatter P.G."/>
            <person name="Thangavel G."/>
            <person name="Lux T."/>
            <person name="Neumann P."/>
            <person name="Vondrak T."/>
            <person name="Novak P."/>
            <person name="Zhang M."/>
            <person name="Costa L."/>
            <person name="Castellani M."/>
            <person name="Scott A."/>
            <person name="Toegelov H."/>
            <person name="Fuchs J."/>
            <person name="Mata-Sucre Y."/>
            <person name="Dias Y."/>
            <person name="Vanzela A.L.L."/>
            <person name="Huettel B."/>
            <person name="Almeida C.C.S."/>
            <person name="Simkova H."/>
            <person name="Souza G."/>
            <person name="Pedrosa-Harand A."/>
            <person name="Macas J."/>
            <person name="Mayer K.F.X."/>
            <person name="Houben A."/>
            <person name="Marques A."/>
        </authorList>
    </citation>
    <scope>NUCLEOTIDE SEQUENCE</scope>
    <source>
        <strain evidence="1">RhyBre1mFocal</strain>
    </source>
</reference>
<keyword evidence="2" id="KW-1185">Reference proteome</keyword>
<gene>
    <name evidence="1" type="ORF">LUZ63_007970</name>
</gene>
<proteinExistence type="predicted"/>
<dbReference type="Pfam" id="PF07911">
    <property type="entry name" value="DUF1677"/>
    <property type="match status" value="1"/>
</dbReference>
<dbReference type="EMBL" id="JAMQYH010000002">
    <property type="protein sequence ID" value="KAJ1699458.1"/>
    <property type="molecule type" value="Genomic_DNA"/>
</dbReference>
<dbReference type="PANTHER" id="PTHR33108:SF75">
    <property type="entry name" value="EXPRESSED PROTEIN"/>
    <property type="match status" value="1"/>
</dbReference>
<evidence type="ECO:0000313" key="1">
    <source>
        <dbReference type="EMBL" id="KAJ1699458.1"/>
    </source>
</evidence>
<comment type="caution">
    <text evidence="1">The sequence shown here is derived from an EMBL/GenBank/DDBJ whole genome shotgun (WGS) entry which is preliminary data.</text>
</comment>
<sequence>MEIESAECECCGLREDCTPDYISNVKADFGGRWLCGLCSESVKDEAGKAGTGEIEDAMRAHMSFCGKFNANPAIRVAEGMRHMLRSASSRRLGRSF</sequence>
<protein>
    <submittedName>
        <fullName evidence="1">Uncharacterized protein</fullName>
    </submittedName>
</protein>
<dbReference type="OrthoDB" id="1911663at2759"/>